<dbReference type="InterPro" id="IPR012133">
    <property type="entry name" value="Alpha-hydoxy_acid_DH_FMN"/>
</dbReference>
<keyword evidence="3" id="KW-0288">FMN</keyword>
<keyword evidence="2" id="KW-0285">Flavoprotein</keyword>
<evidence type="ECO:0000256" key="2">
    <source>
        <dbReference type="ARBA" id="ARBA00022630"/>
    </source>
</evidence>
<dbReference type="InterPro" id="IPR037396">
    <property type="entry name" value="FMN_HAD"/>
</dbReference>
<dbReference type="CDD" id="cd02809">
    <property type="entry name" value="alpha_hydroxyacid_oxid_FMN"/>
    <property type="match status" value="1"/>
</dbReference>
<keyword evidence="8" id="KW-1185">Reference proteome</keyword>
<dbReference type="Gene3D" id="3.20.20.70">
    <property type="entry name" value="Aldolase class I"/>
    <property type="match status" value="1"/>
</dbReference>
<reference evidence="7 8" key="1">
    <citation type="submission" date="2021-04" db="EMBL/GenBank/DDBJ databases">
        <authorList>
            <person name="Sun C."/>
        </authorList>
    </citation>
    <scope>NUCLEOTIDE SEQUENCE [LARGE SCALE GENOMIC DNA]</scope>
    <source>
        <strain evidence="7 8">A79</strain>
    </source>
</reference>
<sequence>MRNIMTSIPAGVCSLSDYEHRAQQVLSESVWAYLSGAAMDGHTHRRNRQKLDDVLLQQRILCEGMGQGSCQQTLFGRTLALPLLIAPLAYQKLAHPMGELASVQAAAAQGVGFCLSTLASSTIEQVAEVSGQAERWFQLYCQPSREETLRLVRRAEAAGYSAIIVTADAPINGVRNAEQRAGFALPEGVSAVNLDALAKPQQGDSVFACWMGQAPDWQTLEWLRGQTDLPLLLKGVMHPDDAIRAIALGIDGLVVSNHGGRVLDSQPSTIEVLPRIRQAIGPNLPILLDSGIRRGSDIFKAIALGADAVLLGRPVFYALAVAGPLGIAHCLRILRDELEATMALCGCASITDIGRHTLFHND</sequence>
<dbReference type="Pfam" id="PF01070">
    <property type="entry name" value="FMN_dh"/>
    <property type="match status" value="1"/>
</dbReference>
<comment type="caution">
    <text evidence="7">The sequence shown here is derived from an EMBL/GenBank/DDBJ whole genome shotgun (WGS) entry which is preliminary data.</text>
</comment>
<evidence type="ECO:0000259" key="6">
    <source>
        <dbReference type="PROSITE" id="PS51349"/>
    </source>
</evidence>
<evidence type="ECO:0000313" key="8">
    <source>
        <dbReference type="Proteomes" id="UP000679722"/>
    </source>
</evidence>
<dbReference type="PROSITE" id="PS51349">
    <property type="entry name" value="FMN_HYDROXY_ACID_DH_2"/>
    <property type="match status" value="1"/>
</dbReference>
<dbReference type="PIRSF" id="PIRSF000138">
    <property type="entry name" value="Al-hdrx_acd_dh"/>
    <property type="match status" value="1"/>
</dbReference>
<dbReference type="InterPro" id="IPR013785">
    <property type="entry name" value="Aldolase_TIM"/>
</dbReference>
<dbReference type="PANTHER" id="PTHR10578:SF107">
    <property type="entry name" value="2-HYDROXYACID OXIDASE 1"/>
    <property type="match status" value="1"/>
</dbReference>
<evidence type="ECO:0000256" key="3">
    <source>
        <dbReference type="ARBA" id="ARBA00022643"/>
    </source>
</evidence>
<evidence type="ECO:0000256" key="5">
    <source>
        <dbReference type="ARBA" id="ARBA00024042"/>
    </source>
</evidence>
<feature type="domain" description="FMN hydroxy acid dehydrogenase" evidence="6">
    <location>
        <begin position="7"/>
        <end position="362"/>
    </location>
</feature>
<dbReference type="SUPFAM" id="SSF51395">
    <property type="entry name" value="FMN-linked oxidoreductases"/>
    <property type="match status" value="1"/>
</dbReference>
<name>A0ABS5HEC4_9GAMM</name>
<evidence type="ECO:0000256" key="4">
    <source>
        <dbReference type="ARBA" id="ARBA00023002"/>
    </source>
</evidence>
<proteinExistence type="inferred from homology"/>
<keyword evidence="4" id="KW-0560">Oxidoreductase</keyword>
<dbReference type="EMBL" id="JAGSSV010000019">
    <property type="protein sequence ID" value="MBR7889758.1"/>
    <property type="molecule type" value="Genomic_DNA"/>
</dbReference>
<reference evidence="8" key="2">
    <citation type="submission" date="2023-07" db="EMBL/GenBank/DDBJ databases">
        <title>Marinomonas vulgaris A79, complete genome.</title>
        <authorList>
            <person name="Ying J.-J."/>
        </authorList>
    </citation>
    <scope>NUCLEOTIDE SEQUENCE [LARGE SCALE GENOMIC DNA]</scope>
    <source>
        <strain evidence="8">A79</strain>
    </source>
</reference>
<dbReference type="InterPro" id="IPR000262">
    <property type="entry name" value="FMN-dep_DH"/>
</dbReference>
<gene>
    <name evidence="7" type="ORF">J9B83_12520</name>
</gene>
<protein>
    <submittedName>
        <fullName evidence="7">Alpha-hydroxy-acid oxidizing protein</fullName>
    </submittedName>
</protein>
<organism evidence="7 8">
    <name type="scientific">Marinomonas vulgaris</name>
    <dbReference type="NCBI Taxonomy" id="2823372"/>
    <lineage>
        <taxon>Bacteria</taxon>
        <taxon>Pseudomonadati</taxon>
        <taxon>Pseudomonadota</taxon>
        <taxon>Gammaproteobacteria</taxon>
        <taxon>Oceanospirillales</taxon>
        <taxon>Oceanospirillaceae</taxon>
        <taxon>Marinomonas</taxon>
    </lineage>
</organism>
<evidence type="ECO:0000313" key="7">
    <source>
        <dbReference type="EMBL" id="MBR7889758.1"/>
    </source>
</evidence>
<comment type="cofactor">
    <cofactor evidence="1">
        <name>FMN</name>
        <dbReference type="ChEBI" id="CHEBI:58210"/>
    </cofactor>
</comment>
<evidence type="ECO:0000256" key="1">
    <source>
        <dbReference type="ARBA" id="ARBA00001917"/>
    </source>
</evidence>
<comment type="similarity">
    <text evidence="5">Belongs to the FMN-dependent alpha-hydroxy acid dehydrogenase family.</text>
</comment>
<dbReference type="Proteomes" id="UP000679722">
    <property type="component" value="Unassembled WGS sequence"/>
</dbReference>
<dbReference type="PANTHER" id="PTHR10578">
    <property type="entry name" value="S -2-HYDROXY-ACID OXIDASE-RELATED"/>
    <property type="match status" value="1"/>
</dbReference>
<accession>A0ABS5HEC4</accession>